<feature type="region of interest" description="Disordered" evidence="1">
    <location>
        <begin position="246"/>
        <end position="275"/>
    </location>
</feature>
<dbReference type="EMBL" id="BLLK01000020">
    <property type="protein sequence ID" value="GFH45055.1"/>
    <property type="molecule type" value="Genomic_DNA"/>
</dbReference>
<sequence>MCVLIIHARAEVSSKNPYRDLASYLQKSVIEHSVPDIESALQSLAKSQSTLKSFDGMSHELYQRSHGNSMKGSSGRVERTAGRMGCCADSLFGCELLDLVDELTTDEKEGKTDVNDRTNENDDDCTLDINDRKVVLNMKLEEPIPMRLVVLLEENYTGGSGMNHGGVDGITIDSKGANARKRYLIILRDDFENDLDKTLDCLDTAPQFFDLDVGLVSGEVASCNKLMWQAAQRVLEACADHIEIPNKTEKVNDDEREDSESEVDAEESDEVKEVSNPPVYHFVGRSIAGGVCSLAAAIADGSIPSPPKEKRRKGSKSSSRSKSRSRRNNSKRESSEESEKVQEKQIHGFAAGRASAVSLGTPPSISANIKAAFVTSVICGDDLICRSTKKSLDRLRKRVTKHVQGGALTKQMGWMTDTLSLTVSGLKSHAHGSEGEEARLSIPGRVYIVRPRRIGGGVSSMHEIGQGRDALRASVLWQLNDVLLSRSLWKHHTLETYISSIDKVQLRTMDDDEENDYYYE</sequence>
<feature type="compositionally biased region" description="Basic and acidic residues" evidence="1">
    <location>
        <begin position="330"/>
        <end position="346"/>
    </location>
</feature>
<name>A0AAD3CH56_9STRA</name>
<evidence type="ECO:0000313" key="3">
    <source>
        <dbReference type="Proteomes" id="UP001054902"/>
    </source>
</evidence>
<evidence type="ECO:0000256" key="1">
    <source>
        <dbReference type="SAM" id="MobiDB-lite"/>
    </source>
</evidence>
<organism evidence="2 3">
    <name type="scientific">Chaetoceros tenuissimus</name>
    <dbReference type="NCBI Taxonomy" id="426638"/>
    <lineage>
        <taxon>Eukaryota</taxon>
        <taxon>Sar</taxon>
        <taxon>Stramenopiles</taxon>
        <taxon>Ochrophyta</taxon>
        <taxon>Bacillariophyta</taxon>
        <taxon>Coscinodiscophyceae</taxon>
        <taxon>Chaetocerotophycidae</taxon>
        <taxon>Chaetocerotales</taxon>
        <taxon>Chaetocerotaceae</taxon>
        <taxon>Chaetoceros</taxon>
    </lineage>
</organism>
<protein>
    <submittedName>
        <fullName evidence="2">Uncharacterized protein</fullName>
    </submittedName>
</protein>
<keyword evidence="3" id="KW-1185">Reference proteome</keyword>
<evidence type="ECO:0000313" key="2">
    <source>
        <dbReference type="EMBL" id="GFH45055.1"/>
    </source>
</evidence>
<reference evidence="2 3" key="1">
    <citation type="journal article" date="2021" name="Sci. Rep.">
        <title>The genome of the diatom Chaetoceros tenuissimus carries an ancient integrated fragment of an extant virus.</title>
        <authorList>
            <person name="Hongo Y."/>
            <person name="Kimura K."/>
            <person name="Takaki Y."/>
            <person name="Yoshida Y."/>
            <person name="Baba S."/>
            <person name="Kobayashi G."/>
            <person name="Nagasaki K."/>
            <person name="Hano T."/>
            <person name="Tomaru Y."/>
        </authorList>
    </citation>
    <scope>NUCLEOTIDE SEQUENCE [LARGE SCALE GENOMIC DNA]</scope>
    <source>
        <strain evidence="2 3">NIES-3715</strain>
    </source>
</reference>
<gene>
    <name evidence="2" type="ORF">CTEN210_01529</name>
</gene>
<comment type="caution">
    <text evidence="2">The sequence shown here is derived from an EMBL/GenBank/DDBJ whole genome shotgun (WGS) entry which is preliminary data.</text>
</comment>
<proteinExistence type="predicted"/>
<accession>A0AAD3CH56</accession>
<feature type="compositionally biased region" description="Acidic residues" evidence="1">
    <location>
        <begin position="254"/>
        <end position="270"/>
    </location>
</feature>
<feature type="region of interest" description="Disordered" evidence="1">
    <location>
        <begin position="302"/>
        <end position="346"/>
    </location>
</feature>
<feature type="compositionally biased region" description="Basic residues" evidence="1">
    <location>
        <begin position="309"/>
        <end position="329"/>
    </location>
</feature>
<dbReference type="Proteomes" id="UP001054902">
    <property type="component" value="Unassembled WGS sequence"/>
</dbReference>
<dbReference type="AlphaFoldDB" id="A0AAD3CH56"/>